<evidence type="ECO:0000256" key="1">
    <source>
        <dbReference type="SAM" id="SignalP"/>
    </source>
</evidence>
<feature type="chain" id="PRO_5047469204" evidence="1">
    <location>
        <begin position="26"/>
        <end position="149"/>
    </location>
</feature>
<organism evidence="3 4">
    <name type="scientific">Sphingomonas morindae</name>
    <dbReference type="NCBI Taxonomy" id="1541170"/>
    <lineage>
        <taxon>Bacteria</taxon>
        <taxon>Pseudomonadati</taxon>
        <taxon>Pseudomonadota</taxon>
        <taxon>Alphaproteobacteria</taxon>
        <taxon>Sphingomonadales</taxon>
        <taxon>Sphingomonadaceae</taxon>
        <taxon>Sphingomonas</taxon>
    </lineage>
</organism>
<sequence>MKPSHAVPLAAAALAIAAAAVPAAAAPPAPLVGTWHLVQIEETDAGGRTVRHTDLTGSLIYTADGRMSVQVSYPDAHVNTDYVHDGYEASFGRFTADVRTHRLVHHVEGANMPALVGRDLPRTWHIRGRRLVIGPVSPAEHWSVTWERQ</sequence>
<evidence type="ECO:0000259" key="2">
    <source>
        <dbReference type="Pfam" id="PF13924"/>
    </source>
</evidence>
<evidence type="ECO:0000313" key="3">
    <source>
        <dbReference type="EMBL" id="USI71518.1"/>
    </source>
</evidence>
<dbReference type="Pfam" id="PF13924">
    <property type="entry name" value="Lipocalin_5"/>
    <property type="match status" value="1"/>
</dbReference>
<evidence type="ECO:0000313" key="4">
    <source>
        <dbReference type="Proteomes" id="UP001056937"/>
    </source>
</evidence>
<dbReference type="EMBL" id="CP084930">
    <property type="protein sequence ID" value="USI71518.1"/>
    <property type="molecule type" value="Genomic_DNA"/>
</dbReference>
<reference evidence="3" key="1">
    <citation type="journal article" date="2022" name="Toxins">
        <title>Genomic Analysis of Sphingopyxis sp. USTB-05 for Biodegrading Cyanobacterial Hepatotoxins.</title>
        <authorList>
            <person name="Liu C."/>
            <person name="Xu Q."/>
            <person name="Zhao Z."/>
            <person name="Zhang H."/>
            <person name="Liu X."/>
            <person name="Yin C."/>
            <person name="Liu Y."/>
            <person name="Yan H."/>
        </authorList>
    </citation>
    <scope>NUCLEOTIDE SEQUENCE</scope>
    <source>
        <strain evidence="3">NBD5</strain>
    </source>
</reference>
<protein>
    <submittedName>
        <fullName evidence="3">Lipocalin-like domain-containing protein</fullName>
    </submittedName>
</protein>
<keyword evidence="1" id="KW-0732">Signal</keyword>
<dbReference type="RefSeq" id="WP_252165331.1">
    <property type="nucleotide sequence ID" value="NZ_CP084930.1"/>
</dbReference>
<dbReference type="InterPro" id="IPR024311">
    <property type="entry name" value="Lipocalin-like"/>
</dbReference>
<dbReference type="Proteomes" id="UP001056937">
    <property type="component" value="Chromosome 1"/>
</dbReference>
<accession>A0ABY4X3Q3</accession>
<keyword evidence="4" id="KW-1185">Reference proteome</keyword>
<feature type="domain" description="Lipocalin-like" evidence="2">
    <location>
        <begin position="32"/>
        <end position="133"/>
    </location>
</feature>
<proteinExistence type="predicted"/>
<feature type="signal peptide" evidence="1">
    <location>
        <begin position="1"/>
        <end position="25"/>
    </location>
</feature>
<gene>
    <name evidence="3" type="ORF">LHA26_09210</name>
</gene>
<name>A0ABY4X3Q3_9SPHN</name>